<sequence length="42" mass="5170">ILLVIRTSRGSNLAFHYPKEPKRRDELERITRRNDDIEEEFR</sequence>
<proteinExistence type="predicted"/>
<name>A0ACA9SG92_9GLOM</name>
<dbReference type="EMBL" id="CAJVQC010112875">
    <property type="protein sequence ID" value="CAG8835824.1"/>
    <property type="molecule type" value="Genomic_DNA"/>
</dbReference>
<reference evidence="1" key="1">
    <citation type="submission" date="2021-06" db="EMBL/GenBank/DDBJ databases">
        <authorList>
            <person name="Kallberg Y."/>
            <person name="Tangrot J."/>
            <person name="Rosling A."/>
        </authorList>
    </citation>
    <scope>NUCLEOTIDE SEQUENCE</scope>
    <source>
        <strain evidence="1">MA461A</strain>
    </source>
</reference>
<comment type="caution">
    <text evidence="1">The sequence shown here is derived from an EMBL/GenBank/DDBJ whole genome shotgun (WGS) entry which is preliminary data.</text>
</comment>
<accession>A0ACA9SG92</accession>
<feature type="non-terminal residue" evidence="1">
    <location>
        <position position="1"/>
    </location>
</feature>
<evidence type="ECO:0000313" key="1">
    <source>
        <dbReference type="EMBL" id="CAG8835824.1"/>
    </source>
</evidence>
<gene>
    <name evidence="1" type="ORF">RPERSI_LOCUS29697</name>
</gene>
<dbReference type="Proteomes" id="UP000789920">
    <property type="component" value="Unassembled WGS sequence"/>
</dbReference>
<keyword evidence="2" id="KW-1185">Reference proteome</keyword>
<feature type="non-terminal residue" evidence="1">
    <location>
        <position position="42"/>
    </location>
</feature>
<evidence type="ECO:0000313" key="2">
    <source>
        <dbReference type="Proteomes" id="UP000789920"/>
    </source>
</evidence>
<organism evidence="1 2">
    <name type="scientific">Racocetra persica</name>
    <dbReference type="NCBI Taxonomy" id="160502"/>
    <lineage>
        <taxon>Eukaryota</taxon>
        <taxon>Fungi</taxon>
        <taxon>Fungi incertae sedis</taxon>
        <taxon>Mucoromycota</taxon>
        <taxon>Glomeromycotina</taxon>
        <taxon>Glomeromycetes</taxon>
        <taxon>Diversisporales</taxon>
        <taxon>Gigasporaceae</taxon>
        <taxon>Racocetra</taxon>
    </lineage>
</organism>
<protein>
    <submittedName>
        <fullName evidence="1">32423_t:CDS:1</fullName>
    </submittedName>
</protein>